<proteinExistence type="predicted"/>
<gene>
    <name evidence="2" type="ORF">SAMN05660923_02556</name>
</gene>
<keyword evidence="1" id="KW-0812">Transmembrane</keyword>
<reference evidence="2 3" key="1">
    <citation type="submission" date="2016-10" db="EMBL/GenBank/DDBJ databases">
        <authorList>
            <person name="de Groot N.N."/>
        </authorList>
    </citation>
    <scope>NUCLEOTIDE SEQUENCE [LARGE SCALE GENOMIC DNA]</scope>
    <source>
        <strain evidence="2 3">DSM 23310</strain>
    </source>
</reference>
<dbReference type="Proteomes" id="UP000198828">
    <property type="component" value="Unassembled WGS sequence"/>
</dbReference>
<keyword evidence="1" id="KW-0472">Membrane</keyword>
<keyword evidence="3" id="KW-1185">Reference proteome</keyword>
<organism evidence="2 3">
    <name type="scientific">Tepidimicrobium xylanilyticum</name>
    <dbReference type="NCBI Taxonomy" id="1123352"/>
    <lineage>
        <taxon>Bacteria</taxon>
        <taxon>Bacillati</taxon>
        <taxon>Bacillota</taxon>
        <taxon>Tissierellia</taxon>
        <taxon>Tissierellales</taxon>
        <taxon>Tepidimicrobiaceae</taxon>
        <taxon>Tepidimicrobium</taxon>
    </lineage>
</organism>
<evidence type="ECO:0000256" key="1">
    <source>
        <dbReference type="SAM" id="Phobius"/>
    </source>
</evidence>
<dbReference type="OrthoDB" id="1708309at2"/>
<evidence type="ECO:0000313" key="2">
    <source>
        <dbReference type="EMBL" id="SDX57870.1"/>
    </source>
</evidence>
<dbReference type="AlphaFoldDB" id="A0A1H3CUZ7"/>
<dbReference type="RefSeq" id="WP_093754295.1">
    <property type="nucleotide sequence ID" value="NZ_BSYN01000009.1"/>
</dbReference>
<dbReference type="InterPro" id="IPR021338">
    <property type="entry name" value="DUF2953"/>
</dbReference>
<evidence type="ECO:0008006" key="4">
    <source>
        <dbReference type="Google" id="ProtNLM"/>
    </source>
</evidence>
<dbReference type="EMBL" id="FNNG01000013">
    <property type="protein sequence ID" value="SDX57870.1"/>
    <property type="molecule type" value="Genomic_DNA"/>
</dbReference>
<feature type="transmembrane region" description="Helical" evidence="1">
    <location>
        <begin position="12"/>
        <end position="29"/>
    </location>
</feature>
<sequence>MLDNVWGERMKYIVFIIPILLVLLLIYPVKFTIDFRYGMDYSYLEVTTSYLFGLIKPEIYPFDKENRSRKYNTGFIDRTRSLFRDDKYKQFVNTILKKIVVEHIHWETRIGLKDAFLVGMITGFIWIIKSFIVGLLLNEKDVKKLSFNVIPCFLENQLEIEFNCIIKIRMVYIITVWIWILKSNKGGEKVDRTSNRRVNENYYE</sequence>
<protein>
    <recommendedName>
        <fullName evidence="4">DUF2953 domain-containing protein</fullName>
    </recommendedName>
</protein>
<dbReference type="Pfam" id="PF11167">
    <property type="entry name" value="DUF2953"/>
    <property type="match status" value="1"/>
</dbReference>
<accession>A0A1H3CUZ7</accession>
<evidence type="ECO:0000313" key="3">
    <source>
        <dbReference type="Proteomes" id="UP000198828"/>
    </source>
</evidence>
<keyword evidence="1" id="KW-1133">Transmembrane helix</keyword>
<name>A0A1H3CUZ7_9FIRM</name>
<feature type="transmembrane region" description="Helical" evidence="1">
    <location>
        <begin position="115"/>
        <end position="137"/>
    </location>
</feature>